<evidence type="ECO:0000256" key="1">
    <source>
        <dbReference type="SAM" id="Phobius"/>
    </source>
</evidence>
<gene>
    <name evidence="2" type="ORF">CLV81_0888</name>
</gene>
<evidence type="ECO:0008006" key="4">
    <source>
        <dbReference type="Google" id="ProtNLM"/>
    </source>
</evidence>
<dbReference type="EMBL" id="PVYX01000001">
    <property type="protein sequence ID" value="PRX56888.1"/>
    <property type="molecule type" value="Genomic_DNA"/>
</dbReference>
<feature type="transmembrane region" description="Helical" evidence="1">
    <location>
        <begin position="7"/>
        <end position="25"/>
    </location>
</feature>
<evidence type="ECO:0000313" key="3">
    <source>
        <dbReference type="Proteomes" id="UP000237640"/>
    </source>
</evidence>
<keyword evidence="3" id="KW-1185">Reference proteome</keyword>
<proteinExistence type="predicted"/>
<organism evidence="2 3">
    <name type="scientific">Flagellimonas meridianipacifica</name>
    <dbReference type="NCBI Taxonomy" id="1080225"/>
    <lineage>
        <taxon>Bacteria</taxon>
        <taxon>Pseudomonadati</taxon>
        <taxon>Bacteroidota</taxon>
        <taxon>Flavobacteriia</taxon>
        <taxon>Flavobacteriales</taxon>
        <taxon>Flavobacteriaceae</taxon>
        <taxon>Flagellimonas</taxon>
    </lineage>
</organism>
<name>A0A2T0MH31_9FLAO</name>
<reference evidence="2 3" key="1">
    <citation type="submission" date="2018-03" db="EMBL/GenBank/DDBJ databases">
        <title>Genomic Encyclopedia of Archaeal and Bacterial Type Strains, Phase II (KMG-II): from individual species to whole genera.</title>
        <authorList>
            <person name="Goeker M."/>
        </authorList>
    </citation>
    <scope>NUCLEOTIDE SEQUENCE [LARGE SCALE GENOMIC DNA]</scope>
    <source>
        <strain evidence="2 3">DSM 25027</strain>
    </source>
</reference>
<dbReference type="Proteomes" id="UP000237640">
    <property type="component" value="Unassembled WGS sequence"/>
</dbReference>
<comment type="caution">
    <text evidence="2">The sequence shown here is derived from an EMBL/GenBank/DDBJ whole genome shotgun (WGS) entry which is preliminary data.</text>
</comment>
<protein>
    <recommendedName>
        <fullName evidence="4">MFS transporter</fullName>
    </recommendedName>
</protein>
<keyword evidence="1" id="KW-0812">Transmembrane</keyword>
<accession>A0A2T0MH31</accession>
<dbReference type="AlphaFoldDB" id="A0A2T0MH31"/>
<keyword evidence="1" id="KW-0472">Membrane</keyword>
<keyword evidence="1" id="KW-1133">Transmembrane helix</keyword>
<feature type="transmembrane region" description="Helical" evidence="1">
    <location>
        <begin position="96"/>
        <end position="120"/>
    </location>
</feature>
<dbReference type="OrthoDB" id="1121914at2"/>
<feature type="transmembrane region" description="Helical" evidence="1">
    <location>
        <begin position="45"/>
        <end position="62"/>
    </location>
</feature>
<dbReference type="RefSeq" id="WP_106143824.1">
    <property type="nucleotide sequence ID" value="NZ_PVYX01000001.1"/>
</dbReference>
<evidence type="ECO:0000313" key="2">
    <source>
        <dbReference type="EMBL" id="PRX56888.1"/>
    </source>
</evidence>
<sequence>MNEKLKPIKIIHIGLCVGVTLAYFFLGDLQTLEFLNVPNIDSNTVIYLLIGVSAIFLGNMVYKQQLKVVDAKLSLEERVGTYQTANIIRWALLEGAAFLILILKKELLVIGLFLILYMIFTKPSLEGMKRDFAQVGK</sequence>